<protein>
    <submittedName>
        <fullName evidence="1">Glutaminyl-peptide cyclotransferase</fullName>
    </submittedName>
</protein>
<gene>
    <name evidence="1" type="ORF">EOD41_05720</name>
</gene>
<dbReference type="Proteomes" id="UP000282759">
    <property type="component" value="Unassembled WGS sequence"/>
</dbReference>
<sequence>MKKQHLLFLAAAMLMFGCGKDTKELLTAVTIAPEAGTTYPAGKEIAVSLNLPDGLKIDSVAYTLDTLHIGSKKDASSLTVKTDNLPLGTKVITANVYAGGASQEVSTNIVLLAAKAPEKLTFTVEKVYPHDTTSYTEGLEYHDGYLYESDGGYLIPPNDDEPVTGRSSLRKVDLATGKVVKEALVDPKVFAEGITIIGDKILQLTYKEKTAYVYDKNTFKLLQTLNYTAGEQGWGLCFDGEKIYTTEGSNAIIFLDKNDYHQIGRIGVYDNEKQIDSVNELEFIDGKLYANVYMTDDILVIDPKTGAVLQKADLTSLYPKAQRNANADYFNGIAWDAKGKRLFVTGKNWDKLFQIKLSPAK</sequence>
<dbReference type="PANTHER" id="PTHR31270:SF1">
    <property type="entry name" value="GLUTAMINYL-PEPTIDE CYCLOTRANSFERASE"/>
    <property type="match status" value="1"/>
</dbReference>
<dbReference type="InterPro" id="IPR007788">
    <property type="entry name" value="QCT"/>
</dbReference>
<dbReference type="SUPFAM" id="SSF63825">
    <property type="entry name" value="YWTD domain"/>
    <property type="match status" value="1"/>
</dbReference>
<reference evidence="1 2" key="1">
    <citation type="submission" date="2019-01" db="EMBL/GenBank/DDBJ databases">
        <authorList>
            <person name="Chen W.-M."/>
        </authorList>
    </citation>
    <scope>NUCLEOTIDE SEQUENCE [LARGE SCALE GENOMIC DNA]</scope>
    <source>
        <strain evidence="1 2">YBJ-36</strain>
    </source>
</reference>
<dbReference type="OrthoDB" id="9783700at2"/>
<name>A0A3S2WZ08_9SPHI</name>
<dbReference type="RefSeq" id="WP_127703835.1">
    <property type="nucleotide sequence ID" value="NZ_SACK01000002.1"/>
</dbReference>
<organism evidence="1 2">
    <name type="scientific">Mucilaginibacter limnophilus</name>
    <dbReference type="NCBI Taxonomy" id="1932778"/>
    <lineage>
        <taxon>Bacteria</taxon>
        <taxon>Pseudomonadati</taxon>
        <taxon>Bacteroidota</taxon>
        <taxon>Sphingobacteriia</taxon>
        <taxon>Sphingobacteriales</taxon>
        <taxon>Sphingobacteriaceae</taxon>
        <taxon>Mucilaginibacter</taxon>
    </lineage>
</organism>
<dbReference type="InterPro" id="IPR015943">
    <property type="entry name" value="WD40/YVTN_repeat-like_dom_sf"/>
</dbReference>
<dbReference type="Pfam" id="PF05096">
    <property type="entry name" value="Glu_cyclase_2"/>
    <property type="match status" value="1"/>
</dbReference>
<keyword evidence="1" id="KW-0808">Transferase</keyword>
<dbReference type="Gene3D" id="2.60.40.10">
    <property type="entry name" value="Immunoglobulins"/>
    <property type="match status" value="1"/>
</dbReference>
<keyword evidence="2" id="KW-1185">Reference proteome</keyword>
<evidence type="ECO:0000313" key="2">
    <source>
        <dbReference type="Proteomes" id="UP000282759"/>
    </source>
</evidence>
<dbReference type="EMBL" id="SACK01000002">
    <property type="protein sequence ID" value="RVU01461.1"/>
    <property type="molecule type" value="Genomic_DNA"/>
</dbReference>
<dbReference type="InterPro" id="IPR013783">
    <property type="entry name" value="Ig-like_fold"/>
</dbReference>
<dbReference type="PANTHER" id="PTHR31270">
    <property type="entry name" value="GLUTAMINYL-PEPTIDE CYCLOTRANSFERASE"/>
    <property type="match status" value="1"/>
</dbReference>
<dbReference type="PROSITE" id="PS51257">
    <property type="entry name" value="PROKAR_LIPOPROTEIN"/>
    <property type="match status" value="1"/>
</dbReference>
<dbReference type="AlphaFoldDB" id="A0A3S2WZ08"/>
<dbReference type="Gene3D" id="2.130.10.10">
    <property type="entry name" value="YVTN repeat-like/Quinoprotein amine dehydrogenase"/>
    <property type="match status" value="1"/>
</dbReference>
<proteinExistence type="predicted"/>
<comment type="caution">
    <text evidence="1">The sequence shown here is derived from an EMBL/GenBank/DDBJ whole genome shotgun (WGS) entry which is preliminary data.</text>
</comment>
<evidence type="ECO:0000313" key="1">
    <source>
        <dbReference type="EMBL" id="RVU01461.1"/>
    </source>
</evidence>
<accession>A0A3S2WZ08</accession>
<dbReference type="GO" id="GO:0016603">
    <property type="term" value="F:glutaminyl-peptide cyclotransferase activity"/>
    <property type="evidence" value="ECO:0007669"/>
    <property type="project" value="InterPro"/>
</dbReference>